<evidence type="ECO:0000313" key="3">
    <source>
        <dbReference type="Proteomes" id="UP000324611"/>
    </source>
</evidence>
<reference evidence="2 3" key="2">
    <citation type="submission" date="2019-09" db="EMBL/GenBank/DDBJ databases">
        <authorList>
            <person name="Jin C."/>
        </authorList>
    </citation>
    <scope>NUCLEOTIDE SEQUENCE [LARGE SCALE GENOMIC DNA]</scope>
    <source>
        <strain evidence="2 3">BN140078</strain>
    </source>
</reference>
<keyword evidence="1" id="KW-0732">Signal</keyword>
<evidence type="ECO:0000256" key="1">
    <source>
        <dbReference type="SAM" id="SignalP"/>
    </source>
</evidence>
<evidence type="ECO:0000313" key="2">
    <source>
        <dbReference type="EMBL" id="KAA2239993.1"/>
    </source>
</evidence>
<feature type="chain" id="PRO_5022842226" evidence="1">
    <location>
        <begin position="19"/>
        <end position="130"/>
    </location>
</feature>
<name>A0A5B2VK63_9BACT</name>
<protein>
    <submittedName>
        <fullName evidence="2">Uncharacterized protein</fullName>
    </submittedName>
</protein>
<keyword evidence="3" id="KW-1185">Reference proteome</keyword>
<proteinExistence type="predicted"/>
<sequence length="130" mass="14225">MKSLLLLPILLMSVFISGCTKNEYVTPNQTIITTVREGDWKHITDNGTYGVTISLPELNDQANRDFGVVVSISADGNTFEALPEVYGGYTYTYTHEPGFLTLETQRADGTLGNPPPGDITVKIVLVESQE</sequence>
<accession>A0A5B2VK63</accession>
<dbReference type="Proteomes" id="UP000324611">
    <property type="component" value="Unassembled WGS sequence"/>
</dbReference>
<dbReference type="EMBL" id="VUOC01000004">
    <property type="protein sequence ID" value="KAA2239993.1"/>
    <property type="molecule type" value="Genomic_DNA"/>
</dbReference>
<gene>
    <name evidence="2" type="ORF">F0L74_27830</name>
</gene>
<organism evidence="2 3">
    <name type="scientific">Chitinophaga agrisoli</name>
    <dbReference type="NCBI Taxonomy" id="2607653"/>
    <lineage>
        <taxon>Bacteria</taxon>
        <taxon>Pseudomonadati</taxon>
        <taxon>Bacteroidota</taxon>
        <taxon>Chitinophagia</taxon>
        <taxon>Chitinophagales</taxon>
        <taxon>Chitinophagaceae</taxon>
        <taxon>Chitinophaga</taxon>
    </lineage>
</organism>
<feature type="signal peptide" evidence="1">
    <location>
        <begin position="1"/>
        <end position="18"/>
    </location>
</feature>
<comment type="caution">
    <text evidence="2">The sequence shown here is derived from an EMBL/GenBank/DDBJ whole genome shotgun (WGS) entry which is preliminary data.</text>
</comment>
<dbReference type="AlphaFoldDB" id="A0A5B2VK63"/>
<dbReference type="PROSITE" id="PS51257">
    <property type="entry name" value="PROKAR_LIPOPROTEIN"/>
    <property type="match status" value="1"/>
</dbReference>
<reference evidence="2 3" key="1">
    <citation type="submission" date="2019-09" db="EMBL/GenBank/DDBJ databases">
        <title>Chitinophaga ginsengihumi sp. nov., isolated from soil of ginseng rhizosphere.</title>
        <authorList>
            <person name="Lee J."/>
        </authorList>
    </citation>
    <scope>NUCLEOTIDE SEQUENCE [LARGE SCALE GENOMIC DNA]</scope>
    <source>
        <strain evidence="2 3">BN140078</strain>
    </source>
</reference>
<dbReference type="RefSeq" id="WP_149841170.1">
    <property type="nucleotide sequence ID" value="NZ_VUOC01000004.1"/>
</dbReference>